<comment type="caution">
    <text evidence="2">The sequence shown here is derived from an EMBL/GenBank/DDBJ whole genome shotgun (WGS) entry which is preliminary data.</text>
</comment>
<evidence type="ECO:0000313" key="2">
    <source>
        <dbReference type="EMBL" id="KAI6777734.1"/>
    </source>
</evidence>
<feature type="transmembrane region" description="Helical" evidence="1">
    <location>
        <begin position="248"/>
        <end position="268"/>
    </location>
</feature>
<dbReference type="GeneID" id="75830974"/>
<evidence type="ECO:0000256" key="1">
    <source>
        <dbReference type="SAM" id="Phobius"/>
    </source>
</evidence>
<feature type="transmembrane region" description="Helical" evidence="1">
    <location>
        <begin position="315"/>
        <end position="333"/>
    </location>
</feature>
<keyword evidence="1" id="KW-0812">Transmembrane</keyword>
<sequence length="389" mass="43248">MFRTIAIALILSCALVGGYGGMYLAVRHGFFDAVKICTTKKSMWLKPRCVLARSGPTYRPVYTGVPSIDDTVGLLLEFFAVSIVNYGQDIDWQGVLTMSYMAAQFGGLWSLMALEGLRKKNRRTVFSYTGSWGMLGQLVTITIAAPIYLALNVLYSPDRAGYEDVVVDPTDADILPWISTMSYIVPSLFMILPSLGILSPRENYIIIALWQPFPLLHSLFHPLVKKLVDPDKKPKETTDRLLVSLRGVYHFVMVFSGVAHGLMMGTVISSKTLSNMPGLSLSKMLAPTSLTDPPIRTLMRPPVSALAQKEIVTNFLRWDIYCACAAFVVWAIYQKHQALPQKSLLRTVGKVGFWTAVAGPVASAAALLRERDLEVLERIELNRQIRKIK</sequence>
<name>A0A9P9XUM5_9HYPO</name>
<proteinExistence type="predicted"/>
<dbReference type="AlphaFoldDB" id="A0A9P9XUM5"/>
<reference evidence="2" key="1">
    <citation type="journal article" date="2021" name="J Fungi (Basel)">
        <title>Genomic and Metabolomic Analyses of the Marine Fungus Emericellopsis cladophorae: Insights into Saltwater Adaptability Mechanisms and Its Biosynthetic Potential.</title>
        <authorList>
            <person name="Goncalves M.F.M."/>
            <person name="Hilario S."/>
            <person name="Van de Peer Y."/>
            <person name="Esteves A.C."/>
            <person name="Alves A."/>
        </authorList>
    </citation>
    <scope>NUCLEOTIDE SEQUENCE</scope>
    <source>
        <strain evidence="2">MUM 19.33</strain>
    </source>
</reference>
<accession>A0A9P9XUM5</accession>
<dbReference type="EMBL" id="JAGIXG020000116">
    <property type="protein sequence ID" value="KAI6777734.1"/>
    <property type="molecule type" value="Genomic_DNA"/>
</dbReference>
<reference evidence="2" key="2">
    <citation type="submission" date="2022-07" db="EMBL/GenBank/DDBJ databases">
        <authorList>
            <person name="Goncalves M.F.M."/>
            <person name="Hilario S."/>
            <person name="Van De Peer Y."/>
            <person name="Esteves A.C."/>
            <person name="Alves A."/>
        </authorList>
    </citation>
    <scope>NUCLEOTIDE SEQUENCE</scope>
    <source>
        <strain evidence="2">MUM 19.33</strain>
    </source>
</reference>
<feature type="transmembrane region" description="Helical" evidence="1">
    <location>
        <begin position="135"/>
        <end position="154"/>
    </location>
</feature>
<keyword evidence="1" id="KW-0472">Membrane</keyword>
<dbReference type="Proteomes" id="UP001055219">
    <property type="component" value="Unassembled WGS sequence"/>
</dbReference>
<dbReference type="OrthoDB" id="72269at2759"/>
<gene>
    <name evidence="2" type="ORF">J7T54_004486</name>
</gene>
<protein>
    <submittedName>
        <fullName evidence="2">Uncharacterized protein</fullName>
    </submittedName>
</protein>
<organism evidence="2 3">
    <name type="scientific">Emericellopsis cladophorae</name>
    <dbReference type="NCBI Taxonomy" id="2686198"/>
    <lineage>
        <taxon>Eukaryota</taxon>
        <taxon>Fungi</taxon>
        <taxon>Dikarya</taxon>
        <taxon>Ascomycota</taxon>
        <taxon>Pezizomycotina</taxon>
        <taxon>Sordariomycetes</taxon>
        <taxon>Hypocreomycetidae</taxon>
        <taxon>Hypocreales</taxon>
        <taxon>Bionectriaceae</taxon>
        <taxon>Emericellopsis</taxon>
    </lineage>
</organism>
<keyword evidence="1" id="KW-1133">Transmembrane helix</keyword>
<feature type="transmembrane region" description="Helical" evidence="1">
    <location>
        <begin position="174"/>
        <end position="192"/>
    </location>
</feature>
<dbReference type="RefSeq" id="XP_051358590.1">
    <property type="nucleotide sequence ID" value="XM_051510523.1"/>
</dbReference>
<evidence type="ECO:0000313" key="3">
    <source>
        <dbReference type="Proteomes" id="UP001055219"/>
    </source>
</evidence>
<keyword evidence="3" id="KW-1185">Reference proteome</keyword>